<accession>A0ABV0RJP0</accession>
<evidence type="ECO:0000256" key="1">
    <source>
        <dbReference type="ARBA" id="ARBA00004141"/>
    </source>
</evidence>
<evidence type="ECO:0000256" key="2">
    <source>
        <dbReference type="ARBA" id="ARBA00022448"/>
    </source>
</evidence>
<dbReference type="Gene3D" id="1.10.3860.10">
    <property type="entry name" value="Sodium:dicarboxylate symporter"/>
    <property type="match status" value="1"/>
</dbReference>
<dbReference type="EMBL" id="JAHRIN010050485">
    <property type="protein sequence ID" value="MEQ2208383.1"/>
    <property type="molecule type" value="Genomic_DNA"/>
</dbReference>
<keyword evidence="4" id="KW-1133">Transmembrane helix</keyword>
<evidence type="ECO:0000256" key="5">
    <source>
        <dbReference type="ARBA" id="ARBA00023136"/>
    </source>
</evidence>
<keyword evidence="2 6" id="KW-0813">Transport</keyword>
<keyword evidence="3" id="KW-0812">Transmembrane</keyword>
<evidence type="ECO:0000313" key="8">
    <source>
        <dbReference type="Proteomes" id="UP001434883"/>
    </source>
</evidence>
<evidence type="ECO:0000256" key="4">
    <source>
        <dbReference type="ARBA" id="ARBA00022989"/>
    </source>
</evidence>
<keyword evidence="6" id="KW-0769">Symport</keyword>
<protein>
    <recommendedName>
        <fullName evidence="6">Amino acid transporter</fullName>
    </recommendedName>
</protein>
<dbReference type="InterPro" id="IPR050746">
    <property type="entry name" value="DAACS"/>
</dbReference>
<dbReference type="PRINTS" id="PR00173">
    <property type="entry name" value="EDTRNSPORT"/>
</dbReference>
<dbReference type="InterPro" id="IPR001991">
    <property type="entry name" value="Na-dicarboxylate_symporter"/>
</dbReference>
<dbReference type="PANTHER" id="PTHR11958">
    <property type="entry name" value="SODIUM/DICARBOXYLATE SYMPORTER-RELATED"/>
    <property type="match status" value="1"/>
</dbReference>
<reference evidence="7 8" key="1">
    <citation type="submission" date="2021-06" db="EMBL/GenBank/DDBJ databases">
        <authorList>
            <person name="Palmer J.M."/>
        </authorList>
    </citation>
    <scope>NUCLEOTIDE SEQUENCE [LARGE SCALE GENOMIC DNA]</scope>
    <source>
        <strain evidence="7 8">XC_2019</strain>
        <tissue evidence="7">Muscle</tissue>
    </source>
</reference>
<proteinExistence type="inferred from homology"/>
<comment type="similarity">
    <text evidence="6">Belongs to the dicarboxylate/amino acid:cation symporter (DAACS) (TC 2.A.23) family.</text>
</comment>
<dbReference type="Proteomes" id="UP001434883">
    <property type="component" value="Unassembled WGS sequence"/>
</dbReference>
<dbReference type="SUPFAM" id="SSF118215">
    <property type="entry name" value="Proton glutamate symport protein"/>
    <property type="match status" value="1"/>
</dbReference>
<evidence type="ECO:0000256" key="6">
    <source>
        <dbReference type="RuleBase" id="RU361216"/>
    </source>
</evidence>
<evidence type="ECO:0000313" key="7">
    <source>
        <dbReference type="EMBL" id="MEQ2208383.1"/>
    </source>
</evidence>
<gene>
    <name evidence="7" type="ORF">XENOCAPTIV_027627</name>
</gene>
<evidence type="ECO:0000256" key="3">
    <source>
        <dbReference type="ARBA" id="ARBA00022692"/>
    </source>
</evidence>
<sequence length="163" mass="17507">MVPLYERRSSKGCVLCQSSATLPVTFQCCEEILKVERKISRFMLPIATSLNMNGTASMKRLPPFSLPSYATSSWSWPRKLPSVTASISSIGAAGMPGTGAVTTLLFLTAVGLPANDASLLVVMEGLLDRSNTVVNVLGDCFGVALINHLFEQQLTDLDILTPK</sequence>
<name>A0ABV0RJP0_9TELE</name>
<keyword evidence="5" id="KW-0472">Membrane</keyword>
<keyword evidence="8" id="KW-1185">Reference proteome</keyword>
<comment type="subcellular location">
    <subcellularLocation>
        <location evidence="1 6">Membrane</location>
        <topology evidence="1 6">Multi-pass membrane protein</topology>
    </subcellularLocation>
</comment>
<organism evidence="7 8">
    <name type="scientific">Xenoophorus captivus</name>
    <dbReference type="NCBI Taxonomy" id="1517983"/>
    <lineage>
        <taxon>Eukaryota</taxon>
        <taxon>Metazoa</taxon>
        <taxon>Chordata</taxon>
        <taxon>Craniata</taxon>
        <taxon>Vertebrata</taxon>
        <taxon>Euteleostomi</taxon>
        <taxon>Actinopterygii</taxon>
        <taxon>Neopterygii</taxon>
        <taxon>Teleostei</taxon>
        <taxon>Neoteleostei</taxon>
        <taxon>Acanthomorphata</taxon>
        <taxon>Ovalentaria</taxon>
        <taxon>Atherinomorphae</taxon>
        <taxon>Cyprinodontiformes</taxon>
        <taxon>Goodeidae</taxon>
        <taxon>Xenoophorus</taxon>
    </lineage>
</organism>
<dbReference type="Pfam" id="PF00375">
    <property type="entry name" value="SDF"/>
    <property type="match status" value="1"/>
</dbReference>
<dbReference type="InterPro" id="IPR036458">
    <property type="entry name" value="Na:dicarbo_symporter_sf"/>
</dbReference>
<dbReference type="PANTHER" id="PTHR11958:SF63">
    <property type="entry name" value="AMINO ACID TRANSPORTER"/>
    <property type="match status" value="1"/>
</dbReference>
<comment type="caution">
    <text evidence="7">The sequence shown here is derived from an EMBL/GenBank/DDBJ whole genome shotgun (WGS) entry which is preliminary data.</text>
</comment>